<dbReference type="GO" id="GO:0004308">
    <property type="term" value="F:exo-alpha-sialidase activity"/>
    <property type="evidence" value="ECO:0007669"/>
    <property type="project" value="UniProtKB-EC"/>
</dbReference>
<accession>U2QB18</accession>
<dbReference type="GO" id="GO:0005737">
    <property type="term" value="C:cytoplasm"/>
    <property type="evidence" value="ECO:0007669"/>
    <property type="project" value="TreeGrafter"/>
</dbReference>
<dbReference type="Gene3D" id="2.120.10.10">
    <property type="match status" value="1"/>
</dbReference>
<dbReference type="GO" id="GO:0006689">
    <property type="term" value="P:ganglioside catabolic process"/>
    <property type="evidence" value="ECO:0007669"/>
    <property type="project" value="TreeGrafter"/>
</dbReference>
<dbReference type="InterPro" id="IPR011040">
    <property type="entry name" value="Sialidase"/>
</dbReference>
<dbReference type="PATRIC" id="fig|1115809.3.peg.2208"/>
<name>U2QB18_9BACT</name>
<dbReference type="PANTHER" id="PTHR10628:SF30">
    <property type="entry name" value="EXO-ALPHA-SIALIDASE"/>
    <property type="match status" value="1"/>
</dbReference>
<evidence type="ECO:0000256" key="2">
    <source>
        <dbReference type="ARBA" id="ARBA00009348"/>
    </source>
</evidence>
<feature type="chain" id="PRO_5004634199" description="exo-alpha-sialidase" evidence="4">
    <location>
        <begin position="26"/>
        <end position="426"/>
    </location>
</feature>
<gene>
    <name evidence="6" type="ORF">HMPREF9135_1436</name>
</gene>
<sequence length="426" mass="47488">MNCKLIFSMLFVAGLGVLRPLGASAQSLSAKEVVVFDNADSPVPYRIPAIAQTRRGTLLAACDYRISKMDVGWSSDEGLFQVNVVMRTSNDHGRTWSDSVCVARGDEHATERRRIAYGDPSLVADRTSDEVLLHCVAGNVGYQRATRRDPQHAVFFRSMDGGRTWDDGTDLTEMIHGLYDGKLPGSGEADGIFLTSGRIMQSRHVKVGKYYRLYIAHPLRQNGRDRIGTYVLFSDDFGRSWQVLGGAAQVPSTAQDESKVEELPNGDVLLSCRELMGGRKYNIYKYRNAREATGQWGQEVMPDNMTARQVNACNGGLLILRARKAATGKRVWLALQSVPLSARRDSVGFFYKEVPMGKGMSDTQNWKHGWRKGLRLTDRSSCYSTMVRMDDGRLAFLYERDGRNGGYDIVFQSLSVSEATKGAYRD</sequence>
<evidence type="ECO:0000313" key="7">
    <source>
        <dbReference type="Proteomes" id="UP000016648"/>
    </source>
</evidence>
<dbReference type="CDD" id="cd15482">
    <property type="entry name" value="Sialidase_non-viral"/>
    <property type="match status" value="1"/>
</dbReference>
<dbReference type="GO" id="GO:0016020">
    <property type="term" value="C:membrane"/>
    <property type="evidence" value="ECO:0007669"/>
    <property type="project" value="TreeGrafter"/>
</dbReference>
<comment type="caution">
    <text evidence="6">The sequence shown here is derived from an EMBL/GenBank/DDBJ whole genome shotgun (WGS) entry which is preliminary data.</text>
</comment>
<dbReference type="AlphaFoldDB" id="U2QB18"/>
<dbReference type="InterPro" id="IPR026856">
    <property type="entry name" value="Sialidase_fam"/>
</dbReference>
<keyword evidence="4" id="KW-0732">Signal</keyword>
<evidence type="ECO:0000256" key="1">
    <source>
        <dbReference type="ARBA" id="ARBA00000427"/>
    </source>
</evidence>
<dbReference type="GO" id="GO:0009313">
    <property type="term" value="P:oligosaccharide catabolic process"/>
    <property type="evidence" value="ECO:0007669"/>
    <property type="project" value="TreeGrafter"/>
</dbReference>
<reference evidence="6 7" key="1">
    <citation type="submission" date="2013-08" db="EMBL/GenBank/DDBJ databases">
        <authorList>
            <person name="Durkin A.S."/>
            <person name="Haft D.R."/>
            <person name="McCorrison J."/>
            <person name="Torralba M."/>
            <person name="Gillis M."/>
            <person name="Haft D.H."/>
            <person name="Methe B."/>
            <person name="Sutton G."/>
            <person name="Nelson K.E."/>
        </authorList>
    </citation>
    <scope>NUCLEOTIDE SEQUENCE [LARGE SCALE GENOMIC DNA]</scope>
    <source>
        <strain evidence="6 7">F0067</strain>
    </source>
</reference>
<dbReference type="Pfam" id="PF13088">
    <property type="entry name" value="BNR_2"/>
    <property type="match status" value="1"/>
</dbReference>
<proteinExistence type="inferred from homology"/>
<dbReference type="Proteomes" id="UP000016648">
    <property type="component" value="Unassembled WGS sequence"/>
</dbReference>
<dbReference type="EMBL" id="AWEY01000038">
    <property type="protein sequence ID" value="ERK38493.1"/>
    <property type="molecule type" value="Genomic_DNA"/>
</dbReference>
<keyword evidence="7" id="KW-1185">Reference proteome</keyword>
<evidence type="ECO:0000256" key="4">
    <source>
        <dbReference type="SAM" id="SignalP"/>
    </source>
</evidence>
<dbReference type="SUPFAM" id="SSF50939">
    <property type="entry name" value="Sialidases"/>
    <property type="match status" value="1"/>
</dbReference>
<protein>
    <recommendedName>
        <fullName evidence="3">exo-alpha-sialidase</fullName>
        <ecNumber evidence="3">3.2.1.18</ecNumber>
    </recommendedName>
</protein>
<dbReference type="InterPro" id="IPR036278">
    <property type="entry name" value="Sialidase_sf"/>
</dbReference>
<evidence type="ECO:0000259" key="5">
    <source>
        <dbReference type="Pfam" id="PF13088"/>
    </source>
</evidence>
<evidence type="ECO:0000313" key="6">
    <source>
        <dbReference type="EMBL" id="ERK38493.1"/>
    </source>
</evidence>
<feature type="domain" description="Sialidase" evidence="5">
    <location>
        <begin position="74"/>
        <end position="394"/>
    </location>
</feature>
<comment type="similarity">
    <text evidence="2">Belongs to the glycosyl hydrolase 33 family.</text>
</comment>
<organism evidence="6 7">
    <name type="scientific">Segatella baroniae F0067</name>
    <dbReference type="NCBI Taxonomy" id="1115809"/>
    <lineage>
        <taxon>Bacteria</taxon>
        <taxon>Pseudomonadati</taxon>
        <taxon>Bacteroidota</taxon>
        <taxon>Bacteroidia</taxon>
        <taxon>Bacteroidales</taxon>
        <taxon>Prevotellaceae</taxon>
        <taxon>Segatella</taxon>
    </lineage>
</organism>
<comment type="catalytic activity">
    <reaction evidence="1">
        <text>Hydrolysis of alpha-(2-&gt;3)-, alpha-(2-&gt;6)-, alpha-(2-&gt;8)- glycosidic linkages of terminal sialic acid residues in oligosaccharides, glycoproteins, glycolipids, colominic acid and synthetic substrates.</text>
        <dbReference type="EC" id="3.2.1.18"/>
    </reaction>
</comment>
<dbReference type="EC" id="3.2.1.18" evidence="3"/>
<feature type="signal peptide" evidence="4">
    <location>
        <begin position="1"/>
        <end position="25"/>
    </location>
</feature>
<dbReference type="PANTHER" id="PTHR10628">
    <property type="entry name" value="SIALIDASE"/>
    <property type="match status" value="1"/>
</dbReference>
<evidence type="ECO:0000256" key="3">
    <source>
        <dbReference type="ARBA" id="ARBA00012733"/>
    </source>
</evidence>